<dbReference type="Proteomes" id="UP001057402">
    <property type="component" value="Chromosome 6"/>
</dbReference>
<protein>
    <submittedName>
        <fullName evidence="1">Uncharacterized protein</fullName>
    </submittedName>
</protein>
<proteinExistence type="predicted"/>
<name>A0ACB9QLB9_9MYRT</name>
<evidence type="ECO:0000313" key="2">
    <source>
        <dbReference type="Proteomes" id="UP001057402"/>
    </source>
</evidence>
<gene>
    <name evidence="1" type="ORF">MLD38_022887</name>
</gene>
<organism evidence="1 2">
    <name type="scientific">Melastoma candidum</name>
    <dbReference type="NCBI Taxonomy" id="119954"/>
    <lineage>
        <taxon>Eukaryota</taxon>
        <taxon>Viridiplantae</taxon>
        <taxon>Streptophyta</taxon>
        <taxon>Embryophyta</taxon>
        <taxon>Tracheophyta</taxon>
        <taxon>Spermatophyta</taxon>
        <taxon>Magnoliopsida</taxon>
        <taxon>eudicotyledons</taxon>
        <taxon>Gunneridae</taxon>
        <taxon>Pentapetalae</taxon>
        <taxon>rosids</taxon>
        <taxon>malvids</taxon>
        <taxon>Myrtales</taxon>
        <taxon>Melastomataceae</taxon>
        <taxon>Melastomatoideae</taxon>
        <taxon>Melastomateae</taxon>
        <taxon>Melastoma</taxon>
    </lineage>
</organism>
<sequence>MYPLQRVEIQLRQIQEGSIKRRFGFVNLDVMPCLKSRQSLPDLLVQGLPYEIHEVWAMSFLVDCFEVSCREIECLLENILAVNHQLACFIQAQHSTRHVFNTYHKKPCIPVGEVA</sequence>
<keyword evidence="2" id="KW-1185">Reference proteome</keyword>
<comment type="caution">
    <text evidence="1">The sequence shown here is derived from an EMBL/GenBank/DDBJ whole genome shotgun (WGS) entry which is preliminary data.</text>
</comment>
<dbReference type="EMBL" id="CM042885">
    <property type="protein sequence ID" value="KAI4367116.1"/>
    <property type="molecule type" value="Genomic_DNA"/>
</dbReference>
<accession>A0ACB9QLB9</accession>
<reference evidence="2" key="1">
    <citation type="journal article" date="2023" name="Front. Plant Sci.">
        <title>Chromosomal-level genome assembly of Melastoma candidum provides insights into trichome evolution.</title>
        <authorList>
            <person name="Zhong Y."/>
            <person name="Wu W."/>
            <person name="Sun C."/>
            <person name="Zou P."/>
            <person name="Liu Y."/>
            <person name="Dai S."/>
            <person name="Zhou R."/>
        </authorList>
    </citation>
    <scope>NUCLEOTIDE SEQUENCE [LARGE SCALE GENOMIC DNA]</scope>
</reference>
<evidence type="ECO:0000313" key="1">
    <source>
        <dbReference type="EMBL" id="KAI4367116.1"/>
    </source>
</evidence>